<dbReference type="Proteomes" id="UP000886884">
    <property type="component" value="Unassembled WGS sequence"/>
</dbReference>
<sequence length="307" mass="32598">MKRFFCVLFACMLVLGVAMAAYGYQNGASTSLYWSDGHMYTEKELSSLAESREWTELPQGVSGLALDLNSADVTICQGEAFHISADYQRGSAPETTVENGVLYLRDEASSRVGFDFSLGHSRRENSLTIELPEGALKALDIRLGAGDLSLEGVHLEALAVEMDMGSAALKDVSGESLSVQCNLGDFTLEGGEFDTAELTMSLGSLAFSGAVRTAMRAQSDMGDVDLSGALAGEIEVNANLGTVRIDSQLPRSAYALDLASNLGSLTVDGERIGTDSIGPSLQQEDGENSLHVRADMGDILVQFAAEE</sequence>
<dbReference type="Pfam" id="PF13349">
    <property type="entry name" value="DUF4097"/>
    <property type="match status" value="1"/>
</dbReference>
<gene>
    <name evidence="3" type="ORF">IAA64_10270</name>
</gene>
<feature type="domain" description="DUF4097" evidence="2">
    <location>
        <begin position="64"/>
        <end position="301"/>
    </location>
</feature>
<protein>
    <submittedName>
        <fullName evidence="3">DUF4097 family beta strand repeat protein</fullName>
    </submittedName>
</protein>
<reference evidence="3" key="1">
    <citation type="submission" date="2020-10" db="EMBL/GenBank/DDBJ databases">
        <authorList>
            <person name="Gilroy R."/>
        </authorList>
    </citation>
    <scope>NUCLEOTIDE SEQUENCE</scope>
    <source>
        <strain evidence="3">CHK183-6373</strain>
    </source>
</reference>
<evidence type="ECO:0000313" key="4">
    <source>
        <dbReference type="Proteomes" id="UP000886884"/>
    </source>
</evidence>
<evidence type="ECO:0000259" key="2">
    <source>
        <dbReference type="Pfam" id="PF13349"/>
    </source>
</evidence>
<dbReference type="Gene3D" id="2.160.20.120">
    <property type="match status" value="1"/>
</dbReference>
<accession>A0A9D1P8D6</accession>
<evidence type="ECO:0000313" key="3">
    <source>
        <dbReference type="EMBL" id="HIV28349.1"/>
    </source>
</evidence>
<evidence type="ECO:0000256" key="1">
    <source>
        <dbReference type="SAM" id="SignalP"/>
    </source>
</evidence>
<proteinExistence type="predicted"/>
<dbReference type="AlphaFoldDB" id="A0A9D1P8D6"/>
<name>A0A9D1P8D6_9FIRM</name>
<dbReference type="EMBL" id="DVOT01000185">
    <property type="protein sequence ID" value="HIV28349.1"/>
    <property type="molecule type" value="Genomic_DNA"/>
</dbReference>
<feature type="chain" id="PRO_5038888102" evidence="1">
    <location>
        <begin position="21"/>
        <end position="307"/>
    </location>
</feature>
<organism evidence="3 4">
    <name type="scientific">Candidatus Ornithocaccomicrobium faecavium</name>
    <dbReference type="NCBI Taxonomy" id="2840890"/>
    <lineage>
        <taxon>Bacteria</taxon>
        <taxon>Bacillati</taxon>
        <taxon>Bacillota</taxon>
        <taxon>Clostridia</taxon>
        <taxon>Candidatus Ornithocaccomicrobium</taxon>
    </lineage>
</organism>
<feature type="signal peptide" evidence="1">
    <location>
        <begin position="1"/>
        <end position="20"/>
    </location>
</feature>
<comment type="caution">
    <text evidence="3">The sequence shown here is derived from an EMBL/GenBank/DDBJ whole genome shotgun (WGS) entry which is preliminary data.</text>
</comment>
<dbReference type="InterPro" id="IPR025164">
    <property type="entry name" value="Toastrack_DUF4097"/>
</dbReference>
<keyword evidence="1" id="KW-0732">Signal</keyword>
<reference evidence="3" key="2">
    <citation type="journal article" date="2021" name="PeerJ">
        <title>Extensive microbial diversity within the chicken gut microbiome revealed by metagenomics and culture.</title>
        <authorList>
            <person name="Gilroy R."/>
            <person name="Ravi A."/>
            <person name="Getino M."/>
            <person name="Pursley I."/>
            <person name="Horton D.L."/>
            <person name="Alikhan N.F."/>
            <person name="Baker D."/>
            <person name="Gharbi K."/>
            <person name="Hall N."/>
            <person name="Watson M."/>
            <person name="Adriaenssens E.M."/>
            <person name="Foster-Nyarko E."/>
            <person name="Jarju S."/>
            <person name="Secka A."/>
            <person name="Antonio M."/>
            <person name="Oren A."/>
            <person name="Chaudhuri R.R."/>
            <person name="La Ragione R."/>
            <person name="Hildebrand F."/>
            <person name="Pallen M.J."/>
        </authorList>
    </citation>
    <scope>NUCLEOTIDE SEQUENCE</scope>
    <source>
        <strain evidence="3">CHK183-6373</strain>
    </source>
</reference>